<sequence length="138" mass="15367">MLIRYLQSIFISCLALAQDPHGSYSGTEQSYGYLKLVYTFSNGAEKVKIGFSCGSGARPTERTFPVTKKEATYYEVQATVPGSLTPTPKWKAFLNSFTQRCPKYANLEGTDLVQMDYDEAKKTVLVTVSGIDMTLKHE</sequence>
<accession>C5KDQ6</accession>
<dbReference type="RefSeq" id="XP_002785563.1">
    <property type="nucleotide sequence ID" value="XM_002785517.1"/>
</dbReference>
<organism evidence="3">
    <name type="scientific">Perkinsus marinus (strain ATCC 50983 / TXsc)</name>
    <dbReference type="NCBI Taxonomy" id="423536"/>
    <lineage>
        <taxon>Eukaryota</taxon>
        <taxon>Sar</taxon>
        <taxon>Alveolata</taxon>
        <taxon>Perkinsozoa</taxon>
        <taxon>Perkinsea</taxon>
        <taxon>Perkinsida</taxon>
        <taxon>Perkinsidae</taxon>
        <taxon>Perkinsus</taxon>
    </lineage>
</organism>
<protein>
    <submittedName>
        <fullName evidence="2">Uncharacterized protein</fullName>
    </submittedName>
</protein>
<evidence type="ECO:0000313" key="2">
    <source>
        <dbReference type="EMBL" id="EER17359.1"/>
    </source>
</evidence>
<feature type="chain" id="PRO_5002951843" evidence="1">
    <location>
        <begin position="18"/>
        <end position="138"/>
    </location>
</feature>
<dbReference type="GeneID" id="9062413"/>
<keyword evidence="3" id="KW-1185">Reference proteome</keyword>
<gene>
    <name evidence="2" type="ORF">Pmar_PMAR022304</name>
</gene>
<dbReference type="AlphaFoldDB" id="C5KDQ6"/>
<evidence type="ECO:0000256" key="1">
    <source>
        <dbReference type="SAM" id="SignalP"/>
    </source>
</evidence>
<proteinExistence type="predicted"/>
<dbReference type="EMBL" id="GG672124">
    <property type="protein sequence ID" value="EER17359.1"/>
    <property type="molecule type" value="Genomic_DNA"/>
</dbReference>
<dbReference type="InParanoid" id="C5KDQ6"/>
<name>C5KDQ6_PERM5</name>
<dbReference type="Proteomes" id="UP000007800">
    <property type="component" value="Unassembled WGS sequence"/>
</dbReference>
<feature type="signal peptide" evidence="1">
    <location>
        <begin position="1"/>
        <end position="17"/>
    </location>
</feature>
<keyword evidence="1" id="KW-0732">Signal</keyword>
<reference evidence="2 3" key="1">
    <citation type="submission" date="2008-07" db="EMBL/GenBank/DDBJ databases">
        <authorList>
            <person name="El-Sayed N."/>
            <person name="Caler E."/>
            <person name="Inman J."/>
            <person name="Amedeo P."/>
            <person name="Hass B."/>
            <person name="Wortman J."/>
        </authorList>
    </citation>
    <scope>NUCLEOTIDE SEQUENCE [LARGE SCALE GENOMIC DNA]</scope>
    <source>
        <strain evidence="3">ATCC 50983 / TXsc</strain>
    </source>
</reference>
<evidence type="ECO:0000313" key="3">
    <source>
        <dbReference type="Proteomes" id="UP000007800"/>
    </source>
</evidence>